<feature type="domain" description="Bacterial toxin 23" evidence="5">
    <location>
        <begin position="2053"/>
        <end position="2259"/>
    </location>
</feature>
<evidence type="ECO:0000256" key="1">
    <source>
        <dbReference type="ARBA" id="ARBA00004613"/>
    </source>
</evidence>
<organism evidence="6 7">
    <name type="scientific">Chryseobacterium viscerum</name>
    <dbReference type="NCBI Taxonomy" id="1037377"/>
    <lineage>
        <taxon>Bacteria</taxon>
        <taxon>Pseudomonadati</taxon>
        <taxon>Bacteroidota</taxon>
        <taxon>Flavobacteriia</taxon>
        <taxon>Flavobacteriales</taxon>
        <taxon>Weeksellaceae</taxon>
        <taxon>Chryseobacterium group</taxon>
        <taxon>Chryseobacterium</taxon>
    </lineage>
</organism>
<evidence type="ECO:0000256" key="3">
    <source>
        <dbReference type="ARBA" id="ARBA00023026"/>
    </source>
</evidence>
<feature type="compositionally biased region" description="Polar residues" evidence="4">
    <location>
        <begin position="77"/>
        <end position="93"/>
    </location>
</feature>
<reference evidence="6 7" key="1">
    <citation type="journal article" date="2019" name="Stand. Genomic Sci.">
        <title>Draft Whole-Genome Sequence of a Novel Chryseobacterium viscerum Strain Isolated from Fresh Water at Dripping Springs, New Mexico.</title>
        <authorList>
            <person name="Kyndt J.A."/>
            <person name="Moore T.C."/>
        </authorList>
    </citation>
    <scope>NUCLEOTIDE SEQUENCE [LARGE SCALE GENOMIC DNA]</scope>
    <source>
        <strain evidence="6 7">DPS</strain>
    </source>
</reference>
<dbReference type="Pfam" id="PF15528">
    <property type="entry name" value="Ntox23"/>
    <property type="match status" value="1"/>
</dbReference>
<dbReference type="Proteomes" id="UP000326384">
    <property type="component" value="Unassembled WGS sequence"/>
</dbReference>
<accession>A0A5N4BL72</accession>
<dbReference type="InterPro" id="IPR029115">
    <property type="entry name" value="Ntox23"/>
</dbReference>
<keyword evidence="3" id="KW-0843">Virulence</keyword>
<dbReference type="PANTHER" id="PTHR32305:SF15">
    <property type="entry name" value="PROTEIN RHSA-RELATED"/>
    <property type="match status" value="1"/>
</dbReference>
<comment type="subcellular location">
    <subcellularLocation>
        <location evidence="1">Secreted</location>
    </subcellularLocation>
</comment>
<dbReference type="InterPro" id="IPR028994">
    <property type="entry name" value="Integrin_alpha_N"/>
</dbReference>
<dbReference type="Gene3D" id="2.180.10.10">
    <property type="entry name" value="RHS repeat-associated core"/>
    <property type="match status" value="1"/>
</dbReference>
<protein>
    <recommendedName>
        <fullName evidence="5">Bacterial toxin 23 domain-containing protein</fullName>
    </recommendedName>
</protein>
<gene>
    <name evidence="6" type="ORF">F8D52_18155</name>
</gene>
<dbReference type="RefSeq" id="WP_152290878.1">
    <property type="nucleotide sequence ID" value="NZ_VTPV01000012.1"/>
</dbReference>
<sequence length="2290" mass="255676">MKLYDKKIQLFSSFILSLCSVFGFSQTILYQAETSARTVQDPQTVVMTQGFHAKASISNPFVAKIGPATENPGGGPTDSNAGANNPSGTTSLDGKSFHDTKGNVDVTEAGQLQFTLPIALPPGIKSVAPKINLVYTSGSGNGISGYGWNVSGITSISRTEKNIQKDGDVAGVNFTYYSPYQFNGQRLMYKSGGNGPPYGGADGSIYTTEKYSNIKIKAVGSITGQVWQGSEYFEVTFEDGSQAWYGGTTTGASNARTPVEYNIVKWKDAQGNYITYNYTQADNVAVISSIQWGGNETLGKVHFNTITFNYITRDLKETSYLNGLQFVQDKLLSNIVVTANGNQFKKYVVSYAKDIINNDANQTINYQYVQSIQEFNSQNEPANPITFSTKPLTTSTQEKAFGDFTNIITTGDYNGDGLIDFVVKQPAQSGRPEGYYLYFDAVNNANPSFVYLGTGNSFDSQSILTYNIKPSDGYVKPKQGLLIARGFSTTYPTPATGNIELKYYNVNSDSSVLNTTNNPLFLEYSKTVNAANYVFSDSQYPPYSTPANYGIANLSQFENPKEIDIDSDGMSELIFGVKDSRCFKSQISPYNWSCNDLGYRYVVIDNSDLQNTTVHKLSNITQKNILSKGSIMDFDNDGKQDIMFIEPNAGNVNVSFYTKQPLTGEIVQQTVSTPTNNISQYSIKKSNDNYSIQLKNTFFIKGLTDAIQFGDLNGDKNIEILAPLHKNNQSSVYYSGWSIYLNNGINLSESCQGFSSYYKNENPSNTYQDYSYPGLVDIDNDGKSDFFDFYAGYNLQGNGFSNLYLNKYTEFNYDPSNSQFKWSYKIIKIFSNHRGGTSMSPIYGDFRVNNNNSKILFISNSLTNSADRKIISYQHYNLNVDKNISFISQGLQYHYIDYKELDSVVNTNFYAPVKKELYPYVEMDRLSQTYAVSQIKITSLVTGYLKQDFRYRGYVTHLHGLGGIGFRQTARSSWYADGMENTKIWSGAEMDPVNEGIPIKQWSIKTNDENQIFPTDLSVNNTQLLSFKQITYQTDIITGVAYNAIKAIMPIQNTIKDFLKNVTTITTTTYGSYYLPIQTVSNVNNGFAVSTTDLFYTHNINGIGKDYYVGRPQFKTDILQSYGDTKSAKEEYTYESNLLKTLKTWNRDNSGYLQEAYDYDSFGNVTQKTISNNVDTQTKTTTAEYDPKGRFVIKKTDNLGLITNITYNDWGQILTQIDPLGNILTNIYDDWGKLMKSKTNLAGATTYFYERLDSSAGTKITEYSPNGDQTITYTNVIGQNHKTSTKAFGSGQYISKETQYDVLGRKTAESEPYFEGQSTFLWNVIKYDDSVFPAKATSTALASLDPSNNILSYNGKRIETALSGLTTIVKETNPADYGRTTSKTTDALGNVISSTDKGGTIQFTYNAAGEQIKAQYAENIVTTKYDSWGRKSEFNDPSNGVYKYEYDGFGQSKKIISPKGTKEYIYNNLGQLITQNEISTADSGQATNKTISYSYDNKGRVISKGGTSKGKIYSSNVSYDPQGRLASSSESNNGKFFIEKGFTYDDKGRVISYEKQLYSSGVLTKVQIENVYNLWNGELYQIKDKITGKVLWELKEVNSRGQILKARLGAAEINQSFENDGTLSQVNHSSAIKPSILQLAYNFNAVKNELETRTTGGDFNIIEKFNYDDNNRLISWTNPRTGQLSQNTYDVKGRIIENDQVGTMKYENSAKIYQQTGMTLNAVGTQNYNNDLIQSIAYNENNDPIFIDGMKGDVAFQYGSTSMRQRVTYGGNFSIDEDGKFTKFYNEDGSFEVLKDNTTGKEKHILYIGGTPYESNIVYLKNFDENSGSYKFLHKDYIGSILAISDEVGNKLEQRHFDAWGNFTHLKIGNDSVITDKSIIDNASLLIERGYTSHEHFAEVGIIHMNGRLYDPLLRRFLNADENIQDPYNTQNYNKYGYVINNPLIYNDFNGEWFGLDDLIIAATGFVVGYLSYGISEGNWGWKAVKSGLVMAGMTWLSYNTAGIAGTGSAAMWNYVASTAINATISLVVPPVGLSIGNFDFNISPSIAIGNGWGFGATISATFHAGDFSLSGGIGVMDYGGHAGSGTKGFEYRKSAMLSYDDGNFGISLGTNIWSGLHGQTTGVLKMRYKDFGFSYENDGTPFQKEVNKIYNFGDGGDSYRTTGVSIWYKDYSIGINLFTGLRDQDSYNMENSGKWDGKSGDLGLPIIKNGIKYKYGLVYEKGPRYRLGAFYVGYKNYRIGINSDRHVRHTFQNRWTHNSNFAAQRAFEVIDFSTRPYFQYQTKNMFTTW</sequence>
<dbReference type="InterPro" id="IPR022385">
    <property type="entry name" value="Rhs_assc_core"/>
</dbReference>
<keyword evidence="2" id="KW-0964">Secreted</keyword>
<dbReference type="EMBL" id="VTPV01000012">
    <property type="protein sequence ID" value="KAB1229177.1"/>
    <property type="molecule type" value="Genomic_DNA"/>
</dbReference>
<evidence type="ECO:0000313" key="6">
    <source>
        <dbReference type="EMBL" id="KAB1229177.1"/>
    </source>
</evidence>
<dbReference type="InterPro" id="IPR003284">
    <property type="entry name" value="Sal_SpvB"/>
</dbReference>
<dbReference type="SUPFAM" id="SSF69318">
    <property type="entry name" value="Integrin alpha N-terminal domain"/>
    <property type="match status" value="1"/>
</dbReference>
<name>A0A5N4BL72_9FLAO</name>
<evidence type="ECO:0000259" key="5">
    <source>
        <dbReference type="Pfam" id="PF15528"/>
    </source>
</evidence>
<comment type="caution">
    <text evidence="6">The sequence shown here is derived from an EMBL/GenBank/DDBJ whole genome shotgun (WGS) entry which is preliminary data.</text>
</comment>
<dbReference type="Pfam" id="PF03534">
    <property type="entry name" value="SpvB"/>
    <property type="match status" value="1"/>
</dbReference>
<keyword evidence="7" id="KW-1185">Reference proteome</keyword>
<feature type="region of interest" description="Disordered" evidence="4">
    <location>
        <begin position="64"/>
        <end position="100"/>
    </location>
</feature>
<evidence type="ECO:0000256" key="2">
    <source>
        <dbReference type="ARBA" id="ARBA00022525"/>
    </source>
</evidence>
<evidence type="ECO:0000313" key="7">
    <source>
        <dbReference type="Proteomes" id="UP000326384"/>
    </source>
</evidence>
<dbReference type="NCBIfam" id="TIGR03696">
    <property type="entry name" value="Rhs_assc_core"/>
    <property type="match status" value="1"/>
</dbReference>
<dbReference type="PANTHER" id="PTHR32305">
    <property type="match status" value="1"/>
</dbReference>
<proteinExistence type="predicted"/>
<dbReference type="InterPro" id="IPR050708">
    <property type="entry name" value="T6SS_VgrG/RHS"/>
</dbReference>
<evidence type="ECO:0000256" key="4">
    <source>
        <dbReference type="SAM" id="MobiDB-lite"/>
    </source>
</evidence>